<dbReference type="InterPro" id="IPR052893">
    <property type="entry name" value="TCS_response_regulator"/>
</dbReference>
<dbReference type="Gene3D" id="3.40.50.2300">
    <property type="match status" value="1"/>
</dbReference>
<keyword evidence="4" id="KW-1185">Reference proteome</keyword>
<evidence type="ECO:0000256" key="1">
    <source>
        <dbReference type="PROSITE-ProRule" id="PRU00169"/>
    </source>
</evidence>
<dbReference type="InterPro" id="IPR001789">
    <property type="entry name" value="Sig_transdc_resp-reg_receiver"/>
</dbReference>
<comment type="caution">
    <text evidence="3">The sequence shown here is derived from an EMBL/GenBank/DDBJ whole genome shotgun (WGS) entry which is preliminary data.</text>
</comment>
<feature type="domain" description="Response regulatory" evidence="2">
    <location>
        <begin position="10"/>
        <end position="128"/>
    </location>
</feature>
<protein>
    <submittedName>
        <fullName evidence="3">CheY-like chemotaxis protein</fullName>
    </submittedName>
</protein>
<dbReference type="SMART" id="SM00448">
    <property type="entry name" value="REC"/>
    <property type="match status" value="1"/>
</dbReference>
<accession>A0A846QSF3</accession>
<proteinExistence type="predicted"/>
<dbReference type="PANTHER" id="PTHR44520:SF2">
    <property type="entry name" value="RESPONSE REGULATOR RCP1"/>
    <property type="match status" value="1"/>
</dbReference>
<dbReference type="PROSITE" id="PS50110">
    <property type="entry name" value="RESPONSE_REGULATORY"/>
    <property type="match status" value="1"/>
</dbReference>
<dbReference type="AlphaFoldDB" id="A0A846QSF3"/>
<dbReference type="CDD" id="cd17546">
    <property type="entry name" value="REC_hyHK_CKI1_RcsC-like"/>
    <property type="match status" value="1"/>
</dbReference>
<reference evidence="3 4" key="1">
    <citation type="submission" date="2020-03" db="EMBL/GenBank/DDBJ databases">
        <title>Genomic Encyclopedia of Type Strains, Phase IV (KMG-IV): sequencing the most valuable type-strain genomes for metagenomic binning, comparative biology and taxonomic classification.</title>
        <authorList>
            <person name="Goeker M."/>
        </authorList>
    </citation>
    <scope>NUCLEOTIDE SEQUENCE [LARGE SCALE GENOMIC DNA]</scope>
    <source>
        <strain evidence="3 4">DSM 29762</strain>
    </source>
</reference>
<dbReference type="GO" id="GO:0000160">
    <property type="term" value="P:phosphorelay signal transduction system"/>
    <property type="evidence" value="ECO:0007669"/>
    <property type="project" value="InterPro"/>
</dbReference>
<keyword evidence="1" id="KW-0597">Phosphoprotein</keyword>
<feature type="modified residue" description="4-aspartylphosphate" evidence="1">
    <location>
        <position position="60"/>
    </location>
</feature>
<organism evidence="3 4">
    <name type="scientific">Saonia flava</name>
    <dbReference type="NCBI Taxonomy" id="523696"/>
    <lineage>
        <taxon>Bacteria</taxon>
        <taxon>Pseudomonadati</taxon>
        <taxon>Bacteroidota</taxon>
        <taxon>Flavobacteriia</taxon>
        <taxon>Flavobacteriales</taxon>
        <taxon>Flavobacteriaceae</taxon>
        <taxon>Saonia</taxon>
    </lineage>
</organism>
<sequence>MNSTNLNQIKILVVEDDPITTYIILSNLKTLGIEQIDSVENGLMALEYLKTQKPDLILLDLNMPIMDGFEFLKAKKRKKICPRTSVAILTSSIRPNDQKKASKFKNVIKYLEKPINMDSMSQILFKILKDKSHLQSSKTLTQT</sequence>
<dbReference type="RefSeq" id="WP_167960679.1">
    <property type="nucleotide sequence ID" value="NZ_JAATJJ010000001.1"/>
</dbReference>
<dbReference type="EMBL" id="JAATJJ010000001">
    <property type="protein sequence ID" value="NJB70137.1"/>
    <property type="molecule type" value="Genomic_DNA"/>
</dbReference>
<evidence type="ECO:0000259" key="2">
    <source>
        <dbReference type="PROSITE" id="PS50110"/>
    </source>
</evidence>
<evidence type="ECO:0000313" key="3">
    <source>
        <dbReference type="EMBL" id="NJB70137.1"/>
    </source>
</evidence>
<evidence type="ECO:0000313" key="4">
    <source>
        <dbReference type="Proteomes" id="UP000590442"/>
    </source>
</evidence>
<name>A0A846QSF3_9FLAO</name>
<dbReference type="Proteomes" id="UP000590442">
    <property type="component" value="Unassembled WGS sequence"/>
</dbReference>
<gene>
    <name evidence="3" type="ORF">GGR42_000599</name>
</gene>
<dbReference type="InterPro" id="IPR011006">
    <property type="entry name" value="CheY-like_superfamily"/>
</dbReference>
<dbReference type="PANTHER" id="PTHR44520">
    <property type="entry name" value="RESPONSE REGULATOR RCP1-RELATED"/>
    <property type="match status" value="1"/>
</dbReference>
<dbReference type="SUPFAM" id="SSF52172">
    <property type="entry name" value="CheY-like"/>
    <property type="match status" value="1"/>
</dbReference>
<dbReference type="Pfam" id="PF00072">
    <property type="entry name" value="Response_reg"/>
    <property type="match status" value="1"/>
</dbReference>